<dbReference type="Proteomes" id="UP000887565">
    <property type="component" value="Unplaced"/>
</dbReference>
<dbReference type="InterPro" id="IPR009057">
    <property type="entry name" value="Homeodomain-like_sf"/>
</dbReference>
<organism evidence="2 3">
    <name type="scientific">Romanomermis culicivorax</name>
    <name type="common">Nematode worm</name>
    <dbReference type="NCBI Taxonomy" id="13658"/>
    <lineage>
        <taxon>Eukaryota</taxon>
        <taxon>Metazoa</taxon>
        <taxon>Ecdysozoa</taxon>
        <taxon>Nematoda</taxon>
        <taxon>Enoplea</taxon>
        <taxon>Dorylaimia</taxon>
        <taxon>Mermithida</taxon>
        <taxon>Mermithoidea</taxon>
        <taxon>Mermithidae</taxon>
        <taxon>Romanomermis</taxon>
    </lineage>
</organism>
<sequence length="177" mass="20117">MNTASLVNEYSCIVTMPKNIISLETKLKIINDASESSYAELGEKYGLPKATIGTIMRQKDQLLEKAESGDFGKNMKRMRVAAEPEIQDVCCNGYGMFTLKTYRYTAPYCSKKRRISLRNSVSEYTRLMYMDCVDPLGLFTNEDRMSLLIHLHVQRRCPTSAVISESKKIFGATRRTS</sequence>
<protein>
    <submittedName>
        <fullName evidence="3">HTH psq-type domain-containing protein</fullName>
    </submittedName>
</protein>
<proteinExistence type="predicted"/>
<dbReference type="Gene3D" id="1.10.10.60">
    <property type="entry name" value="Homeodomain-like"/>
    <property type="match status" value="1"/>
</dbReference>
<dbReference type="GO" id="GO:0005634">
    <property type="term" value="C:nucleus"/>
    <property type="evidence" value="ECO:0007669"/>
    <property type="project" value="UniProtKB-SubCell"/>
</dbReference>
<name>A0A915HFS8_ROMCU</name>
<dbReference type="AlphaFoldDB" id="A0A915HFS8"/>
<reference evidence="3" key="1">
    <citation type="submission" date="2022-11" db="UniProtKB">
        <authorList>
            <consortium name="WormBaseParasite"/>
        </authorList>
    </citation>
    <scope>IDENTIFICATION</scope>
</reference>
<keyword evidence="2" id="KW-1185">Reference proteome</keyword>
<dbReference type="SUPFAM" id="SSF46689">
    <property type="entry name" value="Homeodomain-like"/>
    <property type="match status" value="1"/>
</dbReference>
<evidence type="ECO:0000313" key="2">
    <source>
        <dbReference type="Proteomes" id="UP000887565"/>
    </source>
</evidence>
<comment type="subcellular location">
    <subcellularLocation>
        <location evidence="1">Nucleus</location>
    </subcellularLocation>
</comment>
<evidence type="ECO:0000313" key="3">
    <source>
        <dbReference type="WBParaSite" id="nRc.2.0.1.t00505-RA"/>
    </source>
</evidence>
<accession>A0A915HFS8</accession>
<evidence type="ECO:0000256" key="1">
    <source>
        <dbReference type="ARBA" id="ARBA00004123"/>
    </source>
</evidence>
<dbReference type="WBParaSite" id="nRc.2.0.1.t00505-RA">
    <property type="protein sequence ID" value="nRc.2.0.1.t00505-RA"/>
    <property type="gene ID" value="nRc.2.0.1.g00505"/>
</dbReference>